<comment type="caution">
    <text evidence="12">The sequence shown here is derived from an EMBL/GenBank/DDBJ whole genome shotgun (WGS) entry which is preliminary data.</text>
</comment>
<dbReference type="InterPro" id="IPR014163">
    <property type="entry name" value="Tol-Pal_TolQ"/>
</dbReference>
<feature type="transmembrane region" description="Helical" evidence="10">
    <location>
        <begin position="30"/>
        <end position="51"/>
    </location>
</feature>
<comment type="subunit">
    <text evidence="10">The Tol-Pal system is composed of five core proteins: the inner membrane proteins TolA, TolQ and TolR, the periplasmic protein TolB and the outer membrane protein Pal. They form a network linking the inner and outer membranes and the peptidoglycan layer.</text>
</comment>
<keyword evidence="9 10" id="KW-0131">Cell cycle</keyword>
<comment type="similarity">
    <text evidence="2 10">Belongs to the ExbB/TolQ family.</text>
</comment>
<feature type="domain" description="MotA/TolQ/ExbB proton channel" evidence="11">
    <location>
        <begin position="90"/>
        <end position="218"/>
    </location>
</feature>
<feature type="transmembrane region" description="Helical" evidence="10">
    <location>
        <begin position="139"/>
        <end position="162"/>
    </location>
</feature>
<keyword evidence="8 10" id="KW-0472">Membrane</keyword>
<dbReference type="EMBL" id="MUHY01000001">
    <property type="protein sequence ID" value="PSB92277.1"/>
    <property type="molecule type" value="Genomic_DNA"/>
</dbReference>
<proteinExistence type="inferred from homology"/>
<evidence type="ECO:0000259" key="11">
    <source>
        <dbReference type="Pfam" id="PF01618"/>
    </source>
</evidence>
<dbReference type="HAMAP" id="MF_02202">
    <property type="entry name" value="TolQ"/>
    <property type="match status" value="1"/>
</dbReference>
<evidence type="ECO:0000256" key="3">
    <source>
        <dbReference type="ARBA" id="ARBA00022475"/>
    </source>
</evidence>
<dbReference type="Proteomes" id="UP000242660">
    <property type="component" value="Unassembled WGS sequence"/>
</dbReference>
<sequence length="234" mass="26309">MPEAFYSAYMTNQEFSILSLGAHASLPVKAIIALLLLMSLLSWTNIILKIFNIRHVYIQTKYFERNFWSGGELQSLYQNALSKHQKTCALERIFESGMHEYLKLKEKGLTSNTSVILDGVRRAMRASYQRELDSLERNLAFLASVGSVSPYIGLFATVWGIMNAFRGLSNMQQATLVNVAPGISEALVATAIGLFTAIPAVIAYNLFVSSIDRISIRFNSFIDEFLNILQRQIH</sequence>
<keyword evidence="5 10" id="KW-0132">Cell division</keyword>
<dbReference type="InterPro" id="IPR050790">
    <property type="entry name" value="ExbB/TolQ_transport"/>
</dbReference>
<gene>
    <name evidence="12" type="primary">exbB</name>
    <name evidence="10" type="synonym">tolQ</name>
    <name evidence="12" type="ORF">BZL35_00513</name>
</gene>
<organism evidence="12 13">
    <name type="scientific">Candidatus Pandoraea novymonadis</name>
    <dbReference type="NCBI Taxonomy" id="1808959"/>
    <lineage>
        <taxon>Bacteria</taxon>
        <taxon>Pseudomonadati</taxon>
        <taxon>Pseudomonadota</taxon>
        <taxon>Betaproteobacteria</taxon>
        <taxon>Burkholderiales</taxon>
        <taxon>Burkholderiaceae</taxon>
        <taxon>Pandoraea</taxon>
    </lineage>
</organism>
<comment type="function">
    <text evidence="10">Part of the Tol-Pal system, which plays a role in outer membrane invagination during cell division and is important for maintaining outer membrane integrity.</text>
</comment>
<evidence type="ECO:0000256" key="4">
    <source>
        <dbReference type="ARBA" id="ARBA00022519"/>
    </source>
</evidence>
<dbReference type="PANTHER" id="PTHR30625:SF3">
    <property type="entry name" value="TOL-PAL SYSTEM PROTEIN TOLQ"/>
    <property type="match status" value="1"/>
</dbReference>
<evidence type="ECO:0000256" key="9">
    <source>
        <dbReference type="ARBA" id="ARBA00023306"/>
    </source>
</evidence>
<dbReference type="InterPro" id="IPR002898">
    <property type="entry name" value="MotA_ExbB_proton_chnl"/>
</dbReference>
<evidence type="ECO:0000313" key="12">
    <source>
        <dbReference type="EMBL" id="PSB92277.1"/>
    </source>
</evidence>
<dbReference type="PANTHER" id="PTHR30625">
    <property type="entry name" value="PROTEIN TOLQ"/>
    <property type="match status" value="1"/>
</dbReference>
<evidence type="ECO:0000313" key="13">
    <source>
        <dbReference type="Proteomes" id="UP000242660"/>
    </source>
</evidence>
<evidence type="ECO:0000256" key="6">
    <source>
        <dbReference type="ARBA" id="ARBA00022692"/>
    </source>
</evidence>
<dbReference type="NCBIfam" id="TIGR02796">
    <property type="entry name" value="tolQ"/>
    <property type="match status" value="1"/>
</dbReference>
<evidence type="ECO:0000256" key="8">
    <source>
        <dbReference type="ARBA" id="ARBA00023136"/>
    </source>
</evidence>
<evidence type="ECO:0000256" key="5">
    <source>
        <dbReference type="ARBA" id="ARBA00022618"/>
    </source>
</evidence>
<evidence type="ECO:0000256" key="2">
    <source>
        <dbReference type="ARBA" id="ARBA00010442"/>
    </source>
</evidence>
<reference evidence="12 13" key="1">
    <citation type="journal article" date="2017" name="Front. Microbiol.">
        <title>Genome of Ca. Pandoraea novymonadis, an Endosymbiotic Bacterium of the Trypanosomatid Novymonas esmeraldas.</title>
        <authorList>
            <person name="Kostygov A.Y."/>
            <person name="Butenko A."/>
            <person name="Nenarokova A."/>
            <person name="Tashyreva D."/>
            <person name="Flegontov P."/>
            <person name="Lukes J."/>
            <person name="Yurchenko V."/>
        </authorList>
    </citation>
    <scope>NUCLEOTIDE SEQUENCE [LARGE SCALE GENOMIC DNA]</scope>
    <source>
        <strain evidence="12 13">E262</strain>
    </source>
</reference>
<protein>
    <recommendedName>
        <fullName evidence="10">Tol-Pal system protein TolQ</fullName>
    </recommendedName>
</protein>
<dbReference type="Pfam" id="PF01618">
    <property type="entry name" value="MotA_ExbB"/>
    <property type="match status" value="1"/>
</dbReference>
<keyword evidence="4 10" id="KW-0997">Cell inner membrane</keyword>
<evidence type="ECO:0000256" key="7">
    <source>
        <dbReference type="ARBA" id="ARBA00022989"/>
    </source>
</evidence>
<name>A0ABX5FGE2_9BURK</name>
<keyword evidence="3 10" id="KW-1003">Cell membrane</keyword>
<comment type="subcellular location">
    <subcellularLocation>
        <location evidence="10">Cell inner membrane</location>
        <topology evidence="10">Multi-pass membrane protein</topology>
    </subcellularLocation>
    <subcellularLocation>
        <location evidence="1">Cell membrane</location>
        <topology evidence="1">Multi-pass membrane protein</topology>
    </subcellularLocation>
</comment>
<keyword evidence="6 10" id="KW-0812">Transmembrane</keyword>
<keyword evidence="7 10" id="KW-1133">Transmembrane helix</keyword>
<feature type="transmembrane region" description="Helical" evidence="10">
    <location>
        <begin position="182"/>
        <end position="207"/>
    </location>
</feature>
<accession>A0ABX5FGE2</accession>
<evidence type="ECO:0000256" key="10">
    <source>
        <dbReference type="HAMAP-Rule" id="MF_02202"/>
    </source>
</evidence>
<evidence type="ECO:0000256" key="1">
    <source>
        <dbReference type="ARBA" id="ARBA00004651"/>
    </source>
</evidence>
<keyword evidence="13" id="KW-1185">Reference proteome</keyword>